<dbReference type="EMBL" id="AZBU02000006">
    <property type="protein sequence ID" value="TKR73678.1"/>
    <property type="molecule type" value="Genomic_DNA"/>
</dbReference>
<protein>
    <submittedName>
        <fullName evidence="1">Uncharacterized protein</fullName>
    </submittedName>
</protein>
<keyword evidence="2" id="KW-1185">Reference proteome</keyword>
<reference evidence="1 2" key="2">
    <citation type="journal article" date="2019" name="G3 (Bethesda)">
        <title>Hybrid Assembly of the Genome of the Entomopathogenic Nematode Steinernema carpocapsae Identifies the X-Chromosome.</title>
        <authorList>
            <person name="Serra L."/>
            <person name="Macchietto M."/>
            <person name="Macias-Munoz A."/>
            <person name="McGill C.J."/>
            <person name="Rodriguez I.M."/>
            <person name="Rodriguez B."/>
            <person name="Murad R."/>
            <person name="Mortazavi A."/>
        </authorList>
    </citation>
    <scope>NUCLEOTIDE SEQUENCE [LARGE SCALE GENOMIC DNA]</scope>
    <source>
        <strain evidence="1 2">ALL</strain>
    </source>
</reference>
<reference evidence="1 2" key="1">
    <citation type="journal article" date="2015" name="Genome Biol.">
        <title>Comparative genomics of Steinernema reveals deeply conserved gene regulatory networks.</title>
        <authorList>
            <person name="Dillman A.R."/>
            <person name="Macchietto M."/>
            <person name="Porter C.F."/>
            <person name="Rogers A."/>
            <person name="Williams B."/>
            <person name="Antoshechkin I."/>
            <person name="Lee M.M."/>
            <person name="Goodwin Z."/>
            <person name="Lu X."/>
            <person name="Lewis E.E."/>
            <person name="Goodrich-Blair H."/>
            <person name="Stock S.P."/>
            <person name="Adams B.J."/>
            <person name="Sternberg P.W."/>
            <person name="Mortazavi A."/>
        </authorList>
    </citation>
    <scope>NUCLEOTIDE SEQUENCE [LARGE SCALE GENOMIC DNA]</scope>
    <source>
        <strain evidence="1 2">ALL</strain>
    </source>
</reference>
<dbReference type="AlphaFoldDB" id="A0A4U5MV99"/>
<organism evidence="1 2">
    <name type="scientific">Steinernema carpocapsae</name>
    <name type="common">Entomopathogenic nematode</name>
    <dbReference type="NCBI Taxonomy" id="34508"/>
    <lineage>
        <taxon>Eukaryota</taxon>
        <taxon>Metazoa</taxon>
        <taxon>Ecdysozoa</taxon>
        <taxon>Nematoda</taxon>
        <taxon>Chromadorea</taxon>
        <taxon>Rhabditida</taxon>
        <taxon>Tylenchina</taxon>
        <taxon>Panagrolaimomorpha</taxon>
        <taxon>Strongyloidoidea</taxon>
        <taxon>Steinernematidae</taxon>
        <taxon>Steinernema</taxon>
    </lineage>
</organism>
<evidence type="ECO:0000313" key="2">
    <source>
        <dbReference type="Proteomes" id="UP000298663"/>
    </source>
</evidence>
<sequence length="115" mass="12075">MPIDGDIEANIPGQGETDVKLEGKLLTPGMAFQAMTANGGDPFVGVINVMHPGAKKPTVMELNAELLGNLPATLPLSLHDIPFSGHFDVNVSNQVNPVKIDLNGDLEPGVLPNIL</sequence>
<name>A0A4U5MV99_STECR</name>
<evidence type="ECO:0000313" key="1">
    <source>
        <dbReference type="EMBL" id="TKR73678.1"/>
    </source>
</evidence>
<dbReference type="Proteomes" id="UP000298663">
    <property type="component" value="Unassembled WGS sequence"/>
</dbReference>
<proteinExistence type="predicted"/>
<accession>A0A4U5MV99</accession>
<comment type="caution">
    <text evidence="1">The sequence shown here is derived from an EMBL/GenBank/DDBJ whole genome shotgun (WGS) entry which is preliminary data.</text>
</comment>
<gene>
    <name evidence="1" type="ORF">L596_020963</name>
</gene>